<dbReference type="PANTHER" id="PTHR43413:SF8">
    <property type="entry name" value="HTH-TYPE TRANSCRIPTIONAL REGULATOR PTR1"/>
    <property type="match status" value="1"/>
</dbReference>
<evidence type="ECO:0000313" key="13">
    <source>
        <dbReference type="EMBL" id="AZF80387.1"/>
    </source>
</evidence>
<evidence type="ECO:0000313" key="7">
    <source>
        <dbReference type="EMBL" id="AKA78194.1"/>
    </source>
</evidence>
<evidence type="ECO:0000313" key="20">
    <source>
        <dbReference type="Proteomes" id="UP000076770"/>
    </source>
</evidence>
<evidence type="ECO:0000313" key="24">
    <source>
        <dbReference type="Proteomes" id="UP000273443"/>
    </source>
</evidence>
<evidence type="ECO:0000313" key="17">
    <source>
        <dbReference type="Proteomes" id="UP000033057"/>
    </source>
</evidence>
<dbReference type="KEGG" id="ssof:SULC_0386"/>
<dbReference type="EMBL" id="CP011056">
    <property type="protein sequence ID" value="AKA75501.1"/>
    <property type="molecule type" value="Genomic_DNA"/>
</dbReference>
<dbReference type="EMBL" id="CP033237">
    <property type="protein sequence ID" value="AZF72550.1"/>
    <property type="molecule type" value="Genomic_DNA"/>
</dbReference>
<dbReference type="InterPro" id="IPR050684">
    <property type="entry name" value="HTH-Siroheme_Decarb"/>
</dbReference>
<organism evidence="7 19">
    <name type="scientific">Saccharolobus solfataricus</name>
    <name type="common">Sulfolobus solfataricus</name>
    <dbReference type="NCBI Taxonomy" id="2287"/>
    <lineage>
        <taxon>Archaea</taxon>
        <taxon>Thermoproteota</taxon>
        <taxon>Thermoprotei</taxon>
        <taxon>Sulfolobales</taxon>
        <taxon>Sulfolobaceae</taxon>
        <taxon>Saccharolobus</taxon>
    </lineage>
</organism>
<name>A0A0E3MEK1_SACSO</name>
<evidence type="ECO:0000313" key="27">
    <source>
        <dbReference type="Proteomes" id="UP000282269"/>
    </source>
</evidence>
<dbReference type="EMBL" id="CP050869">
    <property type="protein sequence ID" value="QPG49796.1"/>
    <property type="molecule type" value="Genomic_DNA"/>
</dbReference>
<dbReference type="EMBL" id="LT549890">
    <property type="protein sequence ID" value="SAI86263.1"/>
    <property type="molecule type" value="Genomic_DNA"/>
</dbReference>
<dbReference type="Proteomes" id="UP000076770">
    <property type="component" value="Chromosome i"/>
</dbReference>
<dbReference type="RefSeq" id="WP_009989290.1">
    <property type="nucleotide sequence ID" value="NZ_CP011055.2"/>
</dbReference>
<dbReference type="PROSITE" id="PS50956">
    <property type="entry name" value="HTH_ASNC_2"/>
    <property type="match status" value="1"/>
</dbReference>
<sequence>MDSIDKGILKILLKDARTPQRKIAIMLGISPPAVSYRMEKLFGDIIKRFTVYVNPNFLGRYHGYVAFNNLYDWDGDYIAKIECLEEINVYEIDSKSRVELDEKIRKMSEKLGEPRMIYIPNQMPYSPSKFDLKVVSILKEKPLIKPIELAEELGVSSKTIRRHLRYLYSKKFIRLIPIIDLNKAEISIFAVFTSKVEDGKNFFAKYAFTEIEDDKAGIFVNVVDSMDEARDLALKFKREYDKDAEIMITTKYEFL</sequence>
<evidence type="ECO:0000313" key="8">
    <source>
        <dbReference type="EMBL" id="AZF67310.1"/>
    </source>
</evidence>
<evidence type="ECO:0000313" key="11">
    <source>
        <dbReference type="EMBL" id="AZF75171.1"/>
    </source>
</evidence>
<dbReference type="InterPro" id="IPR036390">
    <property type="entry name" value="WH_DNA-bd_sf"/>
</dbReference>
<evidence type="ECO:0000256" key="3">
    <source>
        <dbReference type="ARBA" id="ARBA00023163"/>
    </source>
</evidence>
<dbReference type="Proteomes" id="UP000033057">
    <property type="component" value="Chromosome"/>
</dbReference>
<evidence type="ECO:0000313" key="12">
    <source>
        <dbReference type="EMBL" id="AZF77779.1"/>
    </source>
</evidence>
<dbReference type="Proteomes" id="UP000275843">
    <property type="component" value="Chromosome"/>
</dbReference>
<dbReference type="AlphaFoldDB" id="A0A0E3MEK1"/>
<reference evidence="15 28" key="6">
    <citation type="journal article" date="2020" name="Nat. Commun.">
        <title>The structures of two archaeal type IV pili illuminate evolutionary relationships.</title>
        <authorList>
            <person name="Wang F."/>
            <person name="Baquero D.P."/>
            <person name="Su Z."/>
            <person name="Beltran L.C."/>
            <person name="Prangishvili D."/>
            <person name="Krupovic M."/>
            <person name="Egelman E.H."/>
        </authorList>
    </citation>
    <scope>NUCLEOTIDE SEQUENCE [LARGE SCALE GENOMIC DNA]</scope>
    <source>
        <strain evidence="15 28">POZ149</strain>
    </source>
</reference>
<dbReference type="Proteomes" id="UP000282269">
    <property type="component" value="Chromosome"/>
</dbReference>
<evidence type="ECO:0000313" key="18">
    <source>
        <dbReference type="Proteomes" id="UP000033085"/>
    </source>
</evidence>
<keyword evidence="1" id="KW-0805">Transcription regulation</keyword>
<keyword evidence="3" id="KW-0804">Transcription</keyword>
<dbReference type="GeneID" id="44128312"/>
<dbReference type="InterPro" id="IPR011991">
    <property type="entry name" value="ArsR-like_HTH"/>
</dbReference>
<proteinExistence type="predicted"/>
<dbReference type="GO" id="GO:0043565">
    <property type="term" value="F:sequence-specific DNA binding"/>
    <property type="evidence" value="ECO:0007669"/>
    <property type="project" value="InterPro"/>
</dbReference>
<dbReference type="SUPFAM" id="SSF46785">
    <property type="entry name" value="Winged helix' DNA-binding domain"/>
    <property type="match status" value="2"/>
</dbReference>
<keyword evidence="2" id="KW-0238">DNA-binding</keyword>
<feature type="domain" description="HTH asnC-type" evidence="4">
    <location>
        <begin position="1"/>
        <end position="61"/>
    </location>
</feature>
<reference evidence="16" key="3">
    <citation type="submission" date="2016-04" db="EMBL/GenBank/DDBJ databases">
        <authorList>
            <person name="Evans L.H."/>
            <person name="Alamgir A."/>
            <person name="Owens N."/>
            <person name="Weber N.D."/>
            <person name="Virtaneva K."/>
            <person name="Barbian K."/>
            <person name="Babar A."/>
            <person name="Rosenke K."/>
        </authorList>
    </citation>
    <scope>NUCLEOTIDE SEQUENCE</scope>
    <source>
        <strain evidence="16">P1</strain>
    </source>
</reference>
<dbReference type="OMA" id="NFYGKYH"/>
<dbReference type="EMBL" id="CP033235">
    <property type="protein sequence ID" value="AZF67310.1"/>
    <property type="molecule type" value="Genomic_DNA"/>
</dbReference>
<accession>A0A0E3MEK1</accession>
<evidence type="ECO:0000313" key="5">
    <source>
        <dbReference type="EMBL" id="AKA72802.1"/>
    </source>
</evidence>
<evidence type="ECO:0000313" key="19">
    <source>
        <dbReference type="Proteomes" id="UP000033106"/>
    </source>
</evidence>
<dbReference type="InterPro" id="IPR000485">
    <property type="entry name" value="AsnC-type_HTH_dom"/>
</dbReference>
<protein>
    <submittedName>
        <fullName evidence="16">AsnC family transcriptional regulator</fullName>
    </submittedName>
    <submittedName>
        <fullName evidence="7">Winged helix-turn-helix transcriptional regulator</fullName>
    </submittedName>
</protein>
<reference evidence="7" key="5">
    <citation type="submission" date="2018-10" db="EMBL/GenBank/DDBJ databases">
        <authorList>
            <person name="McCarthy S."/>
            <person name="Gradnigo J."/>
            <person name="Johnson T."/>
            <person name="Payne S."/>
            <person name="Lipzen A."/>
            <person name="Schackwitz W."/>
            <person name="Martin J."/>
            <person name="Moriyama E."/>
            <person name="Blum P."/>
        </authorList>
    </citation>
    <scope>NUCLEOTIDE SEQUENCE</scope>
    <source>
        <strain evidence="5">SARC-B</strain>
        <strain evidence="6">SARC-C</strain>
        <strain evidence="7">SULA</strain>
    </source>
</reference>
<evidence type="ECO:0000313" key="22">
    <source>
        <dbReference type="Proteomes" id="UP000269431"/>
    </source>
</evidence>
<dbReference type="EMBL" id="CP033240">
    <property type="protein sequence ID" value="AZF80387.1"/>
    <property type="molecule type" value="Genomic_DNA"/>
</dbReference>
<dbReference type="EMBL" id="CP033239">
    <property type="protein sequence ID" value="AZF77779.1"/>
    <property type="molecule type" value="Genomic_DNA"/>
</dbReference>
<dbReference type="PANTHER" id="PTHR43413">
    <property type="entry name" value="TRANSCRIPTIONAL REGULATOR, ASNC FAMILY"/>
    <property type="match status" value="1"/>
</dbReference>
<dbReference type="GeneID" id="1454033"/>
<evidence type="ECO:0000313" key="10">
    <source>
        <dbReference type="EMBL" id="AZF72550.1"/>
    </source>
</evidence>
<evidence type="ECO:0000313" key="28">
    <source>
        <dbReference type="Proteomes" id="UP000594632"/>
    </source>
</evidence>
<evidence type="ECO:0000313" key="16">
    <source>
        <dbReference type="EMBL" id="SAI86263.1"/>
    </source>
</evidence>
<dbReference type="InterPro" id="IPR019888">
    <property type="entry name" value="Tscrpt_reg_AsnC-like"/>
</dbReference>
<evidence type="ECO:0000256" key="1">
    <source>
        <dbReference type="ARBA" id="ARBA00023015"/>
    </source>
</evidence>
<dbReference type="EMBL" id="CP033241">
    <property type="protein sequence ID" value="AZF82995.1"/>
    <property type="molecule type" value="Genomic_DNA"/>
</dbReference>
<reference evidence="17 18" key="1">
    <citation type="journal article" date="2015" name="Genome Announc.">
        <title>Complete Genome Sequence of Sulfolobus solfataricus Strain 98/2 and Evolved Derivatives.</title>
        <authorList>
            <person name="McCarthy S."/>
            <person name="Gradnigo J."/>
            <person name="Johnson T."/>
            <person name="Payne S."/>
            <person name="Lipzen A."/>
            <person name="Martin J."/>
            <person name="Schackwitz W."/>
            <person name="Moriyama E."/>
            <person name="Blum P."/>
        </authorList>
    </citation>
    <scope>NUCLEOTIDE SEQUENCE [LARGE SCALE GENOMIC DNA]</scope>
    <source>
        <strain evidence="17">98/2 SULC</strain>
        <strain evidence="5">SARC-B</strain>
        <strain evidence="6">SARC-C</strain>
        <strain evidence="7 19">SULA</strain>
        <strain evidence="18">SULB</strain>
    </source>
</reference>
<dbReference type="KEGG" id="ssol:SULB_0388"/>
<dbReference type="Pfam" id="PF13404">
    <property type="entry name" value="HTH_AsnC-type"/>
    <property type="match status" value="1"/>
</dbReference>
<dbReference type="Proteomes" id="UP000278715">
    <property type="component" value="Chromosome"/>
</dbReference>
<dbReference type="Proteomes" id="UP000269431">
    <property type="component" value="Chromosome"/>
</dbReference>
<evidence type="ECO:0000313" key="9">
    <source>
        <dbReference type="EMBL" id="AZF69930.1"/>
    </source>
</evidence>
<dbReference type="Gene3D" id="1.10.10.10">
    <property type="entry name" value="Winged helix-like DNA-binding domain superfamily/Winged helix DNA-binding domain"/>
    <property type="match status" value="2"/>
</dbReference>
<evidence type="ECO:0000313" key="26">
    <source>
        <dbReference type="Proteomes" id="UP000278715"/>
    </source>
</evidence>
<dbReference type="Proteomes" id="UP000273443">
    <property type="component" value="Chromosome"/>
</dbReference>
<dbReference type="EMBL" id="CP033238">
    <property type="protein sequence ID" value="AZF75171.1"/>
    <property type="molecule type" value="Genomic_DNA"/>
</dbReference>
<dbReference type="Proteomes" id="UP000273194">
    <property type="component" value="Chromosome"/>
</dbReference>
<dbReference type="InterPro" id="IPR036388">
    <property type="entry name" value="WH-like_DNA-bd_sf"/>
</dbReference>
<dbReference type="SMR" id="A0A0E3MEK1"/>
<gene>
    <name evidence="15" type="ORF">HFC64_08245</name>
    <name evidence="16" type="ORF">SSOP1_2709</name>
    <name evidence="7" type="ORF">SULA_0386</name>
    <name evidence="5" type="ORF">SULB_0388</name>
    <name evidence="6" type="ORF">SULC_0386</name>
    <name evidence="8" type="ORF">SULG_01975</name>
    <name evidence="9" type="ORF">SULH_01975</name>
    <name evidence="10" type="ORF">SULI_01975</name>
    <name evidence="11" type="ORF">SULM_01975</name>
    <name evidence="12" type="ORF">SULN_01975</name>
    <name evidence="13" type="ORF">SULO_01985</name>
    <name evidence="14" type="ORF">SULZ_01985</name>
</gene>
<reference evidence="20" key="2">
    <citation type="submission" date="2016-04" db="EMBL/GenBank/DDBJ databases">
        <authorList>
            <person name="Shah S.A."/>
            <person name="Garrett R.A."/>
        </authorList>
    </citation>
    <scope>NUCLEOTIDE SEQUENCE [LARGE SCALE GENOMIC DNA]</scope>
    <source>
        <strain evidence="20">ATCC 35091 / DSM 1616 / JCM 8930 / NBRC 15331 / P1</strain>
    </source>
</reference>
<dbReference type="EMBL" id="CP033236">
    <property type="protein sequence ID" value="AZF69930.1"/>
    <property type="molecule type" value="Genomic_DNA"/>
</dbReference>
<dbReference type="CDD" id="cd00090">
    <property type="entry name" value="HTH_ARSR"/>
    <property type="match status" value="1"/>
</dbReference>
<dbReference type="PATRIC" id="fig|2287.6.peg.401"/>
<evidence type="ECO:0000313" key="14">
    <source>
        <dbReference type="EMBL" id="AZF82995.1"/>
    </source>
</evidence>
<evidence type="ECO:0000313" key="23">
    <source>
        <dbReference type="Proteomes" id="UP000273194"/>
    </source>
</evidence>
<dbReference type="EMBL" id="CP011055">
    <property type="protein sequence ID" value="AKA72802.1"/>
    <property type="molecule type" value="Genomic_DNA"/>
</dbReference>
<dbReference type="EMBL" id="CP011057">
    <property type="protein sequence ID" value="AKA78194.1"/>
    <property type="molecule type" value="Genomic_DNA"/>
</dbReference>
<dbReference type="Pfam" id="PF13412">
    <property type="entry name" value="HTH_24"/>
    <property type="match status" value="1"/>
</dbReference>
<dbReference type="Proteomes" id="UP000594632">
    <property type="component" value="Chromosome"/>
</dbReference>
<dbReference type="KEGG" id="ssoa:SULA_0386"/>
<dbReference type="OrthoDB" id="6995at2157"/>
<dbReference type="Proteomes" id="UP000033085">
    <property type="component" value="Chromosome"/>
</dbReference>
<evidence type="ECO:0000313" key="15">
    <source>
        <dbReference type="EMBL" id="QPG49796.1"/>
    </source>
</evidence>
<reference evidence="21 22" key="4">
    <citation type="journal article" date="2018" name="Proc. Natl. Acad. Sci. U.S.A.">
        <title>Nonmutational mechanism of inheritance in the Archaeon Sulfolobus solfataricus.</title>
        <authorList>
            <person name="Payne S."/>
            <person name="McCarthy S."/>
            <person name="Johnson T."/>
            <person name="North E."/>
            <person name="Blum P."/>
        </authorList>
    </citation>
    <scope>NUCLEOTIDE SEQUENCE [LARGE SCALE GENOMIC DNA]</scope>
    <source>
        <strain evidence="9 21">SARC-H</strain>
        <strain evidence="10 25">SARC-I</strain>
        <strain evidence="12 26">SARC-N</strain>
        <strain evidence="13 27">SARC-O</strain>
        <strain evidence="14 22">SUL120</strain>
        <strain evidence="8 23">SULG</strain>
        <strain evidence="11 24">SULM</strain>
    </source>
</reference>
<evidence type="ECO:0000313" key="6">
    <source>
        <dbReference type="EMBL" id="AKA75501.1"/>
    </source>
</evidence>
<evidence type="ECO:0000256" key="2">
    <source>
        <dbReference type="ARBA" id="ARBA00023125"/>
    </source>
</evidence>
<dbReference type="Proteomes" id="UP000267993">
    <property type="component" value="Chromosome"/>
</dbReference>
<evidence type="ECO:0000313" key="25">
    <source>
        <dbReference type="Proteomes" id="UP000275843"/>
    </source>
</evidence>
<evidence type="ECO:0000313" key="21">
    <source>
        <dbReference type="Proteomes" id="UP000267993"/>
    </source>
</evidence>
<dbReference type="Proteomes" id="UP000033106">
    <property type="component" value="Chromosome"/>
</dbReference>
<dbReference type="SMART" id="SM00344">
    <property type="entry name" value="HTH_ASNC"/>
    <property type="match status" value="1"/>
</dbReference>
<evidence type="ECO:0000259" key="4">
    <source>
        <dbReference type="PROSITE" id="PS50956"/>
    </source>
</evidence>